<evidence type="ECO:0000313" key="7">
    <source>
        <dbReference type="EMBL" id="ONK77004.1"/>
    </source>
</evidence>
<accession>A0A5P1FG11</accession>
<feature type="chain" id="PRO_5024323647" description="GPI-anchored protein LLG1-like domain-containing protein" evidence="5">
    <location>
        <begin position="24"/>
        <end position="740"/>
    </location>
</feature>
<sequence>MEPNRIFLFQGLLIAFAVGLAASSAFVSDSVVETQRSTGRNLLQTKKPCPVNFEFMNYTIITSQCKGPQYPAKLCCSALVEFACPYVDELNDATNDCASTMFSYINLYGKYPPGLFASECKGDKQGLPCPADSPQASEKADASAAPFSHVVLSQIGLVSALVLGVSVGSAFNARGVLRSYDLVAAKPLDQEGFDRACQVADVDIIALDFPLKFRLKHPMVELAIKRGVYFEIKYSGLIADAQARRLMLSDARLLVDWTRGKNLIISSSAISVNDIRGPYDVANLSSFLLGLSKERAKAAISRNCSSLITNALRKKDYKEAIRIERIASDDKLDSGSDWFGDWNDWDPISSGKGDLPPLDDISKLFSAVSKQPKSCPAIDFLSSDNTFSLKDHISSNGKGPIAVNERETNISCPKKPVSGTVAKLSSSADDVLVDNRKSVPVAPLGLKISGYEGSKVSLSSRLGVFADAEESTMAVTVSNNETVENSTENNGATDAAGIPCSDTQLKYCTFKGKDSLVSTDFFLANTSTIDEISTTCVEDVRTSDSPGIVSVTTVAPSDVTELVCKISNAADGHLSSNGKEAFSLKSLEKIIPEEQIEATGLEREPNDEVFSDNAPQKIDFLESDPSGGIDGQLSGAVPFVSELKTLEEEVLVDTDACMEEVLVKHEDHNQQEATSAYGYRLKSGKGKQKGRSCQSYPLPFKSPLKRKVFKRKSCQRRRSIRRWSTTLSDDDVVDNHYILS</sequence>
<evidence type="ECO:0000256" key="5">
    <source>
        <dbReference type="SAM" id="SignalP"/>
    </source>
</evidence>
<gene>
    <name evidence="7" type="ORF">A4U43_C02F2120</name>
</gene>
<name>A0A5P1FG11_ASPOF</name>
<keyword evidence="8" id="KW-1185">Reference proteome</keyword>
<dbReference type="PANTHER" id="PTHR13031:SF0">
    <property type="entry name" value="RIBONUCLEASE P PROTEIN SUBUNIT P30"/>
    <property type="match status" value="1"/>
</dbReference>
<dbReference type="AlphaFoldDB" id="A0A5P1FG11"/>
<dbReference type="Pfam" id="PF01876">
    <property type="entry name" value="RNase_P_p30"/>
    <property type="match status" value="1"/>
</dbReference>
<dbReference type="GO" id="GO:0003723">
    <property type="term" value="F:RNA binding"/>
    <property type="evidence" value="ECO:0007669"/>
    <property type="project" value="TreeGrafter"/>
</dbReference>
<dbReference type="EMBL" id="CM007382">
    <property type="protein sequence ID" value="ONK77004.1"/>
    <property type="molecule type" value="Genomic_DNA"/>
</dbReference>
<dbReference type="GO" id="GO:0008033">
    <property type="term" value="P:tRNA processing"/>
    <property type="evidence" value="ECO:0007669"/>
    <property type="project" value="UniProtKB-KW"/>
</dbReference>
<evidence type="ECO:0000256" key="4">
    <source>
        <dbReference type="SAM" id="MobiDB-lite"/>
    </source>
</evidence>
<evidence type="ECO:0000313" key="8">
    <source>
        <dbReference type="Proteomes" id="UP000243459"/>
    </source>
</evidence>
<dbReference type="Gramene" id="ONK77004">
    <property type="protein sequence ID" value="ONK77004"/>
    <property type="gene ID" value="A4U43_C02F2120"/>
</dbReference>
<dbReference type="SUPFAM" id="SSF89550">
    <property type="entry name" value="PHP domain-like"/>
    <property type="match status" value="1"/>
</dbReference>
<feature type="region of interest" description="Disordered" evidence="4">
    <location>
        <begin position="674"/>
        <end position="697"/>
    </location>
</feature>
<comment type="subcellular location">
    <subcellularLocation>
        <location evidence="1">Nucleus</location>
    </subcellularLocation>
</comment>
<feature type="domain" description="GPI-anchored protein LLG1-like" evidence="6">
    <location>
        <begin position="51"/>
        <end position="127"/>
    </location>
</feature>
<dbReference type="Pfam" id="PF26578">
    <property type="entry name" value="LLG1"/>
    <property type="match status" value="1"/>
</dbReference>
<feature type="signal peptide" evidence="5">
    <location>
        <begin position="1"/>
        <end position="23"/>
    </location>
</feature>
<dbReference type="GO" id="GO:0005655">
    <property type="term" value="C:nucleolar ribonuclease P complex"/>
    <property type="evidence" value="ECO:0007669"/>
    <property type="project" value="TreeGrafter"/>
</dbReference>
<dbReference type="Gene3D" id="3.20.20.140">
    <property type="entry name" value="Metal-dependent hydrolases"/>
    <property type="match status" value="1"/>
</dbReference>
<proteinExistence type="inferred from homology"/>
<comment type="similarity">
    <text evidence="2">Belongs to the eukaryotic/archaeal RNase P protein component 3 family.</text>
</comment>
<dbReference type="Proteomes" id="UP000243459">
    <property type="component" value="Chromosome 2"/>
</dbReference>
<evidence type="ECO:0000256" key="2">
    <source>
        <dbReference type="ARBA" id="ARBA00007331"/>
    </source>
</evidence>
<organism evidence="7 8">
    <name type="scientific">Asparagus officinalis</name>
    <name type="common">Garden asparagus</name>
    <dbReference type="NCBI Taxonomy" id="4686"/>
    <lineage>
        <taxon>Eukaryota</taxon>
        <taxon>Viridiplantae</taxon>
        <taxon>Streptophyta</taxon>
        <taxon>Embryophyta</taxon>
        <taxon>Tracheophyta</taxon>
        <taxon>Spermatophyta</taxon>
        <taxon>Magnoliopsida</taxon>
        <taxon>Liliopsida</taxon>
        <taxon>Asparagales</taxon>
        <taxon>Asparagaceae</taxon>
        <taxon>Asparagoideae</taxon>
        <taxon>Asparagus</taxon>
    </lineage>
</organism>
<dbReference type="InterPro" id="IPR058888">
    <property type="entry name" value="LLG1-like"/>
</dbReference>
<dbReference type="InterPro" id="IPR016195">
    <property type="entry name" value="Pol/histidinol_Pase-like"/>
</dbReference>
<protein>
    <recommendedName>
        <fullName evidence="6">GPI-anchored protein LLG1-like domain-containing protein</fullName>
    </recommendedName>
</protein>
<evidence type="ECO:0000256" key="1">
    <source>
        <dbReference type="ARBA" id="ARBA00004123"/>
    </source>
</evidence>
<reference evidence="8" key="1">
    <citation type="journal article" date="2017" name="Nat. Commun.">
        <title>The asparagus genome sheds light on the origin and evolution of a young Y chromosome.</title>
        <authorList>
            <person name="Harkess A."/>
            <person name="Zhou J."/>
            <person name="Xu C."/>
            <person name="Bowers J.E."/>
            <person name="Van der Hulst R."/>
            <person name="Ayyampalayam S."/>
            <person name="Mercati F."/>
            <person name="Riccardi P."/>
            <person name="McKain M.R."/>
            <person name="Kakrana A."/>
            <person name="Tang H."/>
            <person name="Ray J."/>
            <person name="Groenendijk J."/>
            <person name="Arikit S."/>
            <person name="Mathioni S.M."/>
            <person name="Nakano M."/>
            <person name="Shan H."/>
            <person name="Telgmann-Rauber A."/>
            <person name="Kanno A."/>
            <person name="Yue Z."/>
            <person name="Chen H."/>
            <person name="Li W."/>
            <person name="Chen Y."/>
            <person name="Xu X."/>
            <person name="Zhang Y."/>
            <person name="Luo S."/>
            <person name="Chen H."/>
            <person name="Gao J."/>
            <person name="Mao Z."/>
            <person name="Pires J.C."/>
            <person name="Luo M."/>
            <person name="Kudrna D."/>
            <person name="Wing R.A."/>
            <person name="Meyers B.C."/>
            <person name="Yi K."/>
            <person name="Kong H."/>
            <person name="Lavrijsen P."/>
            <person name="Sunseri F."/>
            <person name="Falavigna A."/>
            <person name="Ye Y."/>
            <person name="Leebens-Mack J.H."/>
            <person name="Chen G."/>
        </authorList>
    </citation>
    <scope>NUCLEOTIDE SEQUENCE [LARGE SCALE GENOMIC DNA]</scope>
    <source>
        <strain evidence="8">cv. DH0086</strain>
    </source>
</reference>
<dbReference type="PANTHER" id="PTHR13031">
    <property type="entry name" value="RIBONUCLEASE P SUBUNIT P30"/>
    <property type="match status" value="1"/>
</dbReference>
<evidence type="ECO:0000256" key="3">
    <source>
        <dbReference type="ARBA" id="ARBA00022694"/>
    </source>
</evidence>
<dbReference type="InterPro" id="IPR002738">
    <property type="entry name" value="RNase_P_p30"/>
</dbReference>
<keyword evidence="5" id="KW-0732">Signal</keyword>
<evidence type="ECO:0000259" key="6">
    <source>
        <dbReference type="Pfam" id="PF26578"/>
    </source>
</evidence>
<keyword evidence="3" id="KW-0819">tRNA processing</keyword>